<evidence type="ECO:0000313" key="2">
    <source>
        <dbReference type="Proteomes" id="UP000018211"/>
    </source>
</evidence>
<evidence type="ECO:0000313" key="1">
    <source>
        <dbReference type="EMBL" id="CCO48534.1"/>
    </source>
</evidence>
<dbReference type="EMBL" id="CAOF01000149">
    <property type="protein sequence ID" value="CCO48534.1"/>
    <property type="molecule type" value="Genomic_DNA"/>
</dbReference>
<sequence length="66" mass="7527">MLGAIQAERGNFQEALMYYEQAIPIFLSISNESHPVTSRYIREFEAVKNKVVANEPSTCQWSATLF</sequence>
<gene>
    <name evidence="1" type="ORF">VIBNISOn1_560069</name>
</gene>
<organism evidence="1 2">
    <name type="scientific">Vibrio nigripulchritudo SOn1</name>
    <dbReference type="NCBI Taxonomy" id="1238450"/>
    <lineage>
        <taxon>Bacteria</taxon>
        <taxon>Pseudomonadati</taxon>
        <taxon>Pseudomonadota</taxon>
        <taxon>Gammaproteobacteria</taxon>
        <taxon>Vibrionales</taxon>
        <taxon>Vibrionaceae</taxon>
        <taxon>Vibrio</taxon>
    </lineage>
</organism>
<dbReference type="InterPro" id="IPR011990">
    <property type="entry name" value="TPR-like_helical_dom_sf"/>
</dbReference>
<protein>
    <recommendedName>
        <fullName evidence="3">Tetratricopeptide repeat protein</fullName>
    </recommendedName>
</protein>
<evidence type="ECO:0008006" key="3">
    <source>
        <dbReference type="Google" id="ProtNLM"/>
    </source>
</evidence>
<name>A0AAV2VUY1_9VIBR</name>
<accession>A0AAV2VUY1</accession>
<proteinExistence type="predicted"/>
<comment type="caution">
    <text evidence="1">The sequence shown here is derived from an EMBL/GenBank/DDBJ whole genome shotgun (WGS) entry which is preliminary data.</text>
</comment>
<dbReference type="Gene3D" id="1.25.40.10">
    <property type="entry name" value="Tetratricopeptide repeat domain"/>
    <property type="match status" value="1"/>
</dbReference>
<dbReference type="AlphaFoldDB" id="A0AAV2VUY1"/>
<dbReference type="Proteomes" id="UP000018211">
    <property type="component" value="Unassembled WGS sequence"/>
</dbReference>
<reference evidence="1 2" key="1">
    <citation type="journal article" date="2013" name="ISME J.">
        <title>Comparative genomics of pathogenic lineages of Vibrio nigripulchritudo identifies virulence-associated traits.</title>
        <authorList>
            <person name="Goudenege D."/>
            <person name="Labreuche Y."/>
            <person name="Krin E."/>
            <person name="Ansquer D."/>
            <person name="Mangenot S."/>
            <person name="Calteau A."/>
            <person name="Medigue C."/>
            <person name="Mazel D."/>
            <person name="Polz M.F."/>
            <person name="Le Roux F."/>
        </authorList>
    </citation>
    <scope>NUCLEOTIDE SEQUENCE [LARGE SCALE GENOMIC DNA]</scope>
    <source>
        <strain evidence="1 2">SOn1</strain>
    </source>
</reference>